<keyword evidence="2" id="KW-1185">Reference proteome</keyword>
<proteinExistence type="predicted"/>
<dbReference type="RefSeq" id="XP_040779148.1">
    <property type="nucleotide sequence ID" value="XM_040923010.1"/>
</dbReference>
<dbReference type="Proteomes" id="UP000803844">
    <property type="component" value="Unassembled WGS sequence"/>
</dbReference>
<sequence length="222" mass="24915">MAASALPPSVPATPAPPIVHRAAAVVEWIDLEVEPRCSRYLTGLKPASVTFSLLYSEQQHEAALFIRVLLQQWTERKTEEQVYILIDLSNIILLMQDLEHSIPEKSTAAVLDGPTICLRLVLRRPVSIVGSSDLALQSSELLGSLELLARQTILAIHIPLSRVSNMEALQQICRAITGGSLRQDRRSIEGLCRGNAVTIIGRQCRRHSMVYYKWYKGRWFFN</sequence>
<dbReference type="AlphaFoldDB" id="A0A9P4Y784"/>
<gene>
    <name evidence="1" type="ORF">M406DRAFT_354857</name>
</gene>
<dbReference type="GeneID" id="63840139"/>
<organism evidence="1 2">
    <name type="scientific">Cryphonectria parasitica (strain ATCC 38755 / EP155)</name>
    <dbReference type="NCBI Taxonomy" id="660469"/>
    <lineage>
        <taxon>Eukaryota</taxon>
        <taxon>Fungi</taxon>
        <taxon>Dikarya</taxon>
        <taxon>Ascomycota</taxon>
        <taxon>Pezizomycotina</taxon>
        <taxon>Sordariomycetes</taxon>
        <taxon>Sordariomycetidae</taxon>
        <taxon>Diaporthales</taxon>
        <taxon>Cryphonectriaceae</taxon>
        <taxon>Cryphonectria-Endothia species complex</taxon>
        <taxon>Cryphonectria</taxon>
    </lineage>
</organism>
<dbReference type="EMBL" id="MU032345">
    <property type="protein sequence ID" value="KAF3768187.1"/>
    <property type="molecule type" value="Genomic_DNA"/>
</dbReference>
<protein>
    <submittedName>
        <fullName evidence="1">Uncharacterized protein</fullName>
    </submittedName>
</protein>
<reference evidence="1" key="1">
    <citation type="journal article" date="2020" name="Phytopathology">
        <title>Genome sequence of the chestnut blight fungus Cryphonectria parasitica EP155: A fundamental resource for an archetypical invasive plant pathogen.</title>
        <authorList>
            <person name="Crouch J.A."/>
            <person name="Dawe A."/>
            <person name="Aerts A."/>
            <person name="Barry K."/>
            <person name="Churchill A.C.L."/>
            <person name="Grimwood J."/>
            <person name="Hillman B."/>
            <person name="Milgroom M.G."/>
            <person name="Pangilinan J."/>
            <person name="Smith M."/>
            <person name="Salamov A."/>
            <person name="Schmutz J."/>
            <person name="Yadav J."/>
            <person name="Grigoriev I.V."/>
            <person name="Nuss D."/>
        </authorList>
    </citation>
    <scope>NUCLEOTIDE SEQUENCE</scope>
    <source>
        <strain evidence="1">EP155</strain>
    </source>
</reference>
<evidence type="ECO:0000313" key="2">
    <source>
        <dbReference type="Proteomes" id="UP000803844"/>
    </source>
</evidence>
<accession>A0A9P4Y784</accession>
<comment type="caution">
    <text evidence="1">The sequence shown here is derived from an EMBL/GenBank/DDBJ whole genome shotgun (WGS) entry which is preliminary data.</text>
</comment>
<name>A0A9P4Y784_CRYP1</name>
<evidence type="ECO:0000313" key="1">
    <source>
        <dbReference type="EMBL" id="KAF3768187.1"/>
    </source>
</evidence>